<dbReference type="GO" id="GO:0046983">
    <property type="term" value="F:protein dimerization activity"/>
    <property type="evidence" value="ECO:0007669"/>
    <property type="project" value="InterPro"/>
</dbReference>
<reference evidence="10 11" key="1">
    <citation type="submission" date="2023-01" db="EMBL/GenBank/DDBJ databases">
        <title>Cultivation and genomic characterization of new, ubiquitous marine nitrite-oxidizing bacteria from the Nitrospirales.</title>
        <authorList>
            <person name="Mueller A.J."/>
            <person name="Daebeler A."/>
            <person name="Herbold C.W."/>
            <person name="Kirkegaard R.H."/>
            <person name="Daims H."/>
        </authorList>
    </citation>
    <scope>NUCLEOTIDE SEQUENCE [LARGE SCALE GENOMIC DNA]</scope>
    <source>
        <strain evidence="10 11">DK</strain>
    </source>
</reference>
<dbReference type="Pfam" id="PF00989">
    <property type="entry name" value="PAS"/>
    <property type="match status" value="1"/>
</dbReference>
<evidence type="ECO:0000259" key="9">
    <source>
        <dbReference type="PROSITE" id="PS50113"/>
    </source>
</evidence>
<protein>
    <submittedName>
        <fullName evidence="10">PAS domain S-box protein</fullName>
    </submittedName>
</protein>
<dbReference type="RefSeq" id="WP_312745586.1">
    <property type="nucleotide sequence ID" value="NZ_CP116968.1"/>
</dbReference>
<dbReference type="GO" id="GO:0000155">
    <property type="term" value="F:phosphorelay sensor kinase activity"/>
    <property type="evidence" value="ECO:0007669"/>
    <property type="project" value="InterPro"/>
</dbReference>
<dbReference type="InterPro" id="IPR035965">
    <property type="entry name" value="PAS-like_dom_sf"/>
</dbReference>
<dbReference type="SMART" id="SM00091">
    <property type="entry name" value="PAS"/>
    <property type="match status" value="2"/>
</dbReference>
<feature type="modified residue" description="4-aspartylphosphate" evidence="4">
    <location>
        <position position="59"/>
    </location>
</feature>
<dbReference type="InterPro" id="IPR036890">
    <property type="entry name" value="HATPase_C_sf"/>
</dbReference>
<sequence>MLDKNPQRFLIIDDDPDDVELASEALWQRWPDSIIEGAATAEAGLEKVRASCWSLILLDYKLPGKNGLEVLKELKLLSPETSIILLTGHGDEATAVQVMLAGADYYHRKSTDFLVDLPVVVGEVLEKRHLRLMVKHTDERYHRLIANITDIVFELDAGGCFQYVSPAVFHILGYSPEDMKGFPVSYYLHPEDLSRYAHWFKEEGMKSPGPAEFNARFMPKAGDAREIEMKATVIYDQHNQISDIVGIARDVTERKKAEASLARLHYQYELLLNSVHDGIFGVDLEGKATLVNPAAAHMLGYSRGELQGKATHPIFHHHKVDGAPFPVEDCIIYQAFRDGKVHHVSEDVFWKKDGTHFWVEYTSNPICENGSIVGAVATFRDITERKKSEERLKKSHEQLRDLAAHLQTVREEERTLVAREIHDEMGSALTCLKMDLAWMAKRIPPTDTSVGSKLSTKMRSMSTLLDGMVQLVQKIATELRPGVLDELGLGPAIEWQAKEFRSRTGVICALDIHPESLVVSGDRATTIFRILQEILTNVTRHAKATRISIQMRKSGGHLELKVADNGCGITPLQISSPKSLGLVGMRERALLWGGEMSIIGDPEKGTTAILRLPLHSEA</sequence>
<dbReference type="GO" id="GO:0016020">
    <property type="term" value="C:membrane"/>
    <property type="evidence" value="ECO:0007669"/>
    <property type="project" value="InterPro"/>
</dbReference>
<dbReference type="Pfam" id="PF02518">
    <property type="entry name" value="HATPase_c"/>
    <property type="match status" value="1"/>
</dbReference>
<dbReference type="Pfam" id="PF07730">
    <property type="entry name" value="HisKA_3"/>
    <property type="match status" value="1"/>
</dbReference>
<dbReference type="NCBIfam" id="TIGR00229">
    <property type="entry name" value="sensory_box"/>
    <property type="match status" value="2"/>
</dbReference>
<dbReference type="PROSITE" id="PS50109">
    <property type="entry name" value="HIS_KIN"/>
    <property type="match status" value="1"/>
</dbReference>
<dbReference type="GO" id="GO:0006355">
    <property type="term" value="P:regulation of DNA-templated transcription"/>
    <property type="evidence" value="ECO:0007669"/>
    <property type="project" value="InterPro"/>
</dbReference>
<dbReference type="CDD" id="cd00156">
    <property type="entry name" value="REC"/>
    <property type="match status" value="1"/>
</dbReference>
<dbReference type="KEGG" id="nneo:PQG83_00710"/>
<proteinExistence type="predicted"/>
<dbReference type="InterPro" id="IPR001789">
    <property type="entry name" value="Sig_transdc_resp-reg_receiver"/>
</dbReference>
<dbReference type="CDD" id="cd16917">
    <property type="entry name" value="HATPase_UhpB-NarQ-NarX-like"/>
    <property type="match status" value="1"/>
</dbReference>
<dbReference type="InterPro" id="IPR000014">
    <property type="entry name" value="PAS"/>
</dbReference>
<dbReference type="InterPro" id="IPR013655">
    <property type="entry name" value="PAS_fold_3"/>
</dbReference>
<keyword evidence="3" id="KW-0902">Two-component regulatory system</keyword>
<dbReference type="SUPFAM" id="SSF55785">
    <property type="entry name" value="PYP-like sensor domain (PAS domain)"/>
    <property type="match status" value="2"/>
</dbReference>
<evidence type="ECO:0000313" key="10">
    <source>
        <dbReference type="EMBL" id="WNM62297.1"/>
    </source>
</evidence>
<evidence type="ECO:0000259" key="6">
    <source>
        <dbReference type="PROSITE" id="PS50109"/>
    </source>
</evidence>
<feature type="domain" description="Histidine kinase" evidence="6">
    <location>
        <begin position="527"/>
        <end position="616"/>
    </location>
</feature>
<dbReference type="PANTHER" id="PTHR24421">
    <property type="entry name" value="NITRATE/NITRITE SENSOR PROTEIN NARX-RELATED"/>
    <property type="match status" value="1"/>
</dbReference>
<evidence type="ECO:0000259" key="7">
    <source>
        <dbReference type="PROSITE" id="PS50110"/>
    </source>
</evidence>
<dbReference type="Pfam" id="PF00072">
    <property type="entry name" value="Response_reg"/>
    <property type="match status" value="1"/>
</dbReference>
<dbReference type="SUPFAM" id="SSF55874">
    <property type="entry name" value="ATPase domain of HSP90 chaperone/DNA topoisomerase II/histidine kinase"/>
    <property type="match status" value="1"/>
</dbReference>
<keyword evidence="2" id="KW-0418">Kinase</keyword>
<organism evidence="10 11">
    <name type="scientific">Candidatus Nitrospira neomarina</name>
    <dbReference type="NCBI Taxonomy" id="3020899"/>
    <lineage>
        <taxon>Bacteria</taxon>
        <taxon>Pseudomonadati</taxon>
        <taxon>Nitrospirota</taxon>
        <taxon>Nitrospiria</taxon>
        <taxon>Nitrospirales</taxon>
        <taxon>Nitrospiraceae</taxon>
        <taxon>Nitrospira</taxon>
    </lineage>
</organism>
<dbReference type="InterPro" id="IPR011712">
    <property type="entry name" value="Sig_transdc_His_kin_sub3_dim/P"/>
</dbReference>
<dbReference type="Gene3D" id="1.20.5.1930">
    <property type="match status" value="1"/>
</dbReference>
<dbReference type="PROSITE" id="PS50110">
    <property type="entry name" value="RESPONSE_REGULATORY"/>
    <property type="match status" value="1"/>
</dbReference>
<dbReference type="SMART" id="SM00086">
    <property type="entry name" value="PAC"/>
    <property type="match status" value="2"/>
</dbReference>
<evidence type="ECO:0000256" key="4">
    <source>
        <dbReference type="PROSITE-ProRule" id="PRU00169"/>
    </source>
</evidence>
<dbReference type="CDD" id="cd00130">
    <property type="entry name" value="PAS"/>
    <property type="match status" value="2"/>
</dbReference>
<feature type="domain" description="Response regulatory" evidence="7">
    <location>
        <begin position="8"/>
        <end position="124"/>
    </location>
</feature>
<keyword evidence="11" id="KW-1185">Reference proteome</keyword>
<evidence type="ECO:0000259" key="8">
    <source>
        <dbReference type="PROSITE" id="PS50112"/>
    </source>
</evidence>
<dbReference type="SUPFAM" id="SSF52172">
    <property type="entry name" value="CheY-like"/>
    <property type="match status" value="1"/>
</dbReference>
<dbReference type="InterPro" id="IPR005467">
    <property type="entry name" value="His_kinase_dom"/>
</dbReference>
<dbReference type="SMART" id="SM00387">
    <property type="entry name" value="HATPase_c"/>
    <property type="match status" value="1"/>
</dbReference>
<evidence type="ECO:0000313" key="11">
    <source>
        <dbReference type="Proteomes" id="UP001302494"/>
    </source>
</evidence>
<dbReference type="InterPro" id="IPR013767">
    <property type="entry name" value="PAS_fold"/>
</dbReference>
<dbReference type="InterPro" id="IPR050482">
    <property type="entry name" value="Sensor_HK_TwoCompSys"/>
</dbReference>
<keyword evidence="4" id="KW-0597">Phosphoprotein</keyword>
<dbReference type="Proteomes" id="UP001302494">
    <property type="component" value="Chromosome"/>
</dbReference>
<evidence type="ECO:0000256" key="1">
    <source>
        <dbReference type="ARBA" id="ARBA00022679"/>
    </source>
</evidence>
<evidence type="ECO:0000256" key="5">
    <source>
        <dbReference type="SAM" id="Coils"/>
    </source>
</evidence>
<dbReference type="Gene3D" id="3.30.450.20">
    <property type="entry name" value="PAS domain"/>
    <property type="match status" value="2"/>
</dbReference>
<feature type="domain" description="PAC" evidence="9">
    <location>
        <begin position="211"/>
        <end position="263"/>
    </location>
</feature>
<accession>A0AA96GJT6</accession>
<feature type="domain" description="PAS" evidence="8">
    <location>
        <begin position="264"/>
        <end position="309"/>
    </location>
</feature>
<name>A0AA96GJT6_9BACT</name>
<feature type="domain" description="PAC" evidence="9">
    <location>
        <begin position="343"/>
        <end position="394"/>
    </location>
</feature>
<dbReference type="Gene3D" id="3.40.50.2300">
    <property type="match status" value="1"/>
</dbReference>
<dbReference type="InterPro" id="IPR011006">
    <property type="entry name" value="CheY-like_superfamily"/>
</dbReference>
<gene>
    <name evidence="10" type="ORF">PQG83_00710</name>
</gene>
<feature type="domain" description="PAS" evidence="8">
    <location>
        <begin position="137"/>
        <end position="192"/>
    </location>
</feature>
<dbReference type="AlphaFoldDB" id="A0AA96GJT6"/>
<dbReference type="InterPro" id="IPR001610">
    <property type="entry name" value="PAC"/>
</dbReference>
<dbReference type="InterPro" id="IPR003594">
    <property type="entry name" value="HATPase_dom"/>
</dbReference>
<dbReference type="EMBL" id="CP116968">
    <property type="protein sequence ID" value="WNM62297.1"/>
    <property type="molecule type" value="Genomic_DNA"/>
</dbReference>
<dbReference type="Gene3D" id="3.30.565.10">
    <property type="entry name" value="Histidine kinase-like ATPase, C-terminal domain"/>
    <property type="match status" value="1"/>
</dbReference>
<dbReference type="Pfam" id="PF08447">
    <property type="entry name" value="PAS_3"/>
    <property type="match status" value="1"/>
</dbReference>
<evidence type="ECO:0000256" key="2">
    <source>
        <dbReference type="ARBA" id="ARBA00022777"/>
    </source>
</evidence>
<keyword evidence="5" id="KW-0175">Coiled coil</keyword>
<dbReference type="SMART" id="SM00448">
    <property type="entry name" value="REC"/>
    <property type="match status" value="1"/>
</dbReference>
<dbReference type="PROSITE" id="PS50113">
    <property type="entry name" value="PAC"/>
    <property type="match status" value="2"/>
</dbReference>
<dbReference type="PANTHER" id="PTHR24421:SF59">
    <property type="entry name" value="OXYGEN SENSOR HISTIDINE KINASE NREB"/>
    <property type="match status" value="1"/>
</dbReference>
<feature type="coiled-coil region" evidence="5">
    <location>
        <begin position="385"/>
        <end position="412"/>
    </location>
</feature>
<keyword evidence="1" id="KW-0808">Transferase</keyword>
<dbReference type="PROSITE" id="PS50112">
    <property type="entry name" value="PAS"/>
    <property type="match status" value="2"/>
</dbReference>
<evidence type="ECO:0000256" key="3">
    <source>
        <dbReference type="ARBA" id="ARBA00023012"/>
    </source>
</evidence>
<dbReference type="InterPro" id="IPR000700">
    <property type="entry name" value="PAS-assoc_C"/>
</dbReference>